<dbReference type="InterPro" id="IPR006702">
    <property type="entry name" value="CASP_dom"/>
</dbReference>
<sequence>MEYFLSLKGEVCLRSLCTSFLVSAAFIVGLDSQTQQILGDFEKKATINDLPTLRTFVIVVSCVAVYQIIQLIMCLVRVRSHEKNPRGFNKVMAWTTCLMDQILHYLTFSTILACSSACTPVINRC</sequence>
<keyword evidence="10" id="KW-1185">Reference proteome</keyword>
<evidence type="ECO:0000256" key="2">
    <source>
        <dbReference type="ARBA" id="ARBA00007651"/>
    </source>
</evidence>
<evidence type="ECO:0000256" key="4">
    <source>
        <dbReference type="ARBA" id="ARBA00022692"/>
    </source>
</evidence>
<reference evidence="9 10" key="1">
    <citation type="submission" date="2024-01" db="EMBL/GenBank/DDBJ databases">
        <title>Genome assemblies of Stephania.</title>
        <authorList>
            <person name="Yang L."/>
        </authorList>
    </citation>
    <scope>NUCLEOTIDE SEQUENCE [LARGE SCALE GENOMIC DNA]</scope>
    <source>
        <strain evidence="9">YNDBR</strain>
        <tissue evidence="9">Leaf</tissue>
    </source>
</reference>
<comment type="similarity">
    <text evidence="2 7">Belongs to the Casparian strip membrane proteins (CASP) family.</text>
</comment>
<evidence type="ECO:0000256" key="6">
    <source>
        <dbReference type="ARBA" id="ARBA00023136"/>
    </source>
</evidence>
<gene>
    <name evidence="9" type="ORF">Syun_024936</name>
</gene>
<proteinExistence type="inferred from homology"/>
<comment type="subunit">
    <text evidence="7">Homodimer and heterodimers.</text>
</comment>
<evidence type="ECO:0000313" key="9">
    <source>
        <dbReference type="EMBL" id="KAK9097891.1"/>
    </source>
</evidence>
<evidence type="ECO:0000256" key="1">
    <source>
        <dbReference type="ARBA" id="ARBA00004651"/>
    </source>
</evidence>
<feature type="domain" description="Casparian strip membrane protein" evidence="8">
    <location>
        <begin position="9"/>
        <end position="115"/>
    </location>
</feature>
<dbReference type="GO" id="GO:0005886">
    <property type="term" value="C:plasma membrane"/>
    <property type="evidence" value="ECO:0007669"/>
    <property type="project" value="UniProtKB-SubCell"/>
</dbReference>
<accession>A0AAP0HVA7</accession>
<comment type="caution">
    <text evidence="7">Lacks conserved residue(s) required for the propagation of feature annotation.</text>
</comment>
<comment type="subcellular location">
    <subcellularLocation>
        <location evidence="1 7">Cell membrane</location>
        <topology evidence="1 7">Multi-pass membrane protein</topology>
    </subcellularLocation>
</comment>
<dbReference type="EMBL" id="JBBNAF010000011">
    <property type="protein sequence ID" value="KAK9097891.1"/>
    <property type="molecule type" value="Genomic_DNA"/>
</dbReference>
<feature type="transmembrane region" description="Helical" evidence="7">
    <location>
        <begin position="56"/>
        <end position="76"/>
    </location>
</feature>
<evidence type="ECO:0000256" key="7">
    <source>
        <dbReference type="RuleBase" id="RU361233"/>
    </source>
</evidence>
<protein>
    <recommendedName>
        <fullName evidence="7">CASP-like protein</fullName>
    </recommendedName>
</protein>
<keyword evidence="4 7" id="KW-0812">Transmembrane</keyword>
<evidence type="ECO:0000313" key="10">
    <source>
        <dbReference type="Proteomes" id="UP001420932"/>
    </source>
</evidence>
<feature type="transmembrane region" description="Helical" evidence="7">
    <location>
        <begin position="12"/>
        <end position="30"/>
    </location>
</feature>
<dbReference type="Proteomes" id="UP001420932">
    <property type="component" value="Unassembled WGS sequence"/>
</dbReference>
<evidence type="ECO:0000259" key="8">
    <source>
        <dbReference type="Pfam" id="PF04535"/>
    </source>
</evidence>
<organism evidence="9 10">
    <name type="scientific">Stephania yunnanensis</name>
    <dbReference type="NCBI Taxonomy" id="152371"/>
    <lineage>
        <taxon>Eukaryota</taxon>
        <taxon>Viridiplantae</taxon>
        <taxon>Streptophyta</taxon>
        <taxon>Embryophyta</taxon>
        <taxon>Tracheophyta</taxon>
        <taxon>Spermatophyta</taxon>
        <taxon>Magnoliopsida</taxon>
        <taxon>Ranunculales</taxon>
        <taxon>Menispermaceae</taxon>
        <taxon>Menispermoideae</taxon>
        <taxon>Cissampelideae</taxon>
        <taxon>Stephania</taxon>
    </lineage>
</organism>
<keyword evidence="3 7" id="KW-1003">Cell membrane</keyword>
<keyword evidence="6 7" id="KW-0472">Membrane</keyword>
<evidence type="ECO:0000256" key="3">
    <source>
        <dbReference type="ARBA" id="ARBA00022475"/>
    </source>
</evidence>
<evidence type="ECO:0000256" key="5">
    <source>
        <dbReference type="ARBA" id="ARBA00022989"/>
    </source>
</evidence>
<dbReference type="Pfam" id="PF04535">
    <property type="entry name" value="CASP_dom"/>
    <property type="match status" value="1"/>
</dbReference>
<keyword evidence="5 7" id="KW-1133">Transmembrane helix</keyword>
<dbReference type="AlphaFoldDB" id="A0AAP0HVA7"/>
<comment type="caution">
    <text evidence="9">The sequence shown here is derived from an EMBL/GenBank/DDBJ whole genome shotgun (WGS) entry which is preliminary data.</text>
</comment>
<name>A0AAP0HVA7_9MAGN</name>